<sequence>MKGMIWVGTVFLICIPLITVESCQQNGITCGSEWVKQLETNDQGTVVSGSKETLRQDILSGAKVRISFANYYADTQFTYILNGEVCVQSLFHISKNGWDKHQTKAYWWFLNVCTTGNVHMSRWYVGSHARPSTPETKTKYSVRWFTRQLSSDANPQTPIFCNSDSGSPSCGNIKHLIRAVANGAEIHVTNVNGKRAMALEFSNIAYNKAETKVAGTHLWHISQSIVGNHIEFQQNAYWWFNLWSTDGTFDMSRWSVGEHTDRGHSYDKVSMKWFADTCWTLAYEHDKDGQAIDGSLEFLRSAILVGKRVRLVYSDNTYGIEADQLVIRNGHVTAQVLGHVSKANLQKFQDNAYWYWQNVATTGNVETIRYNVGSHTNRGSSNDRQATKWFIDSRPWVHAYSNSEIGVTTHGSKASLIQGVKAGKMLRFTIKSTTCNQLNNDYIAVFNADNADLSPDGNDLGAQHIRSIGLTKDGLYNVAFGSKPYWNFMIATTAGKLDETRWTVGEHQSQGHVNSSSAIDWFVS</sequence>
<dbReference type="OrthoDB" id="5945826at2759"/>
<dbReference type="AlphaFoldDB" id="A0A8B6FAQ7"/>
<dbReference type="Proteomes" id="UP000596742">
    <property type="component" value="Unassembled WGS sequence"/>
</dbReference>
<accession>A0A8B6FAQ7</accession>
<gene>
    <name evidence="2" type="ORF">MGAL_10B007158</name>
</gene>
<evidence type="ECO:0000313" key="2">
    <source>
        <dbReference type="EMBL" id="VDI45813.1"/>
    </source>
</evidence>
<keyword evidence="1" id="KW-0732">Signal</keyword>
<feature type="chain" id="PRO_5032399940" evidence="1">
    <location>
        <begin position="23"/>
        <end position="524"/>
    </location>
</feature>
<evidence type="ECO:0000256" key="1">
    <source>
        <dbReference type="SAM" id="SignalP"/>
    </source>
</evidence>
<name>A0A8B6FAQ7_MYTGA</name>
<proteinExistence type="predicted"/>
<protein>
    <submittedName>
        <fullName evidence="2">Uncharacterized protein</fullName>
    </submittedName>
</protein>
<keyword evidence="3" id="KW-1185">Reference proteome</keyword>
<organism evidence="2 3">
    <name type="scientific">Mytilus galloprovincialis</name>
    <name type="common">Mediterranean mussel</name>
    <dbReference type="NCBI Taxonomy" id="29158"/>
    <lineage>
        <taxon>Eukaryota</taxon>
        <taxon>Metazoa</taxon>
        <taxon>Spiralia</taxon>
        <taxon>Lophotrochozoa</taxon>
        <taxon>Mollusca</taxon>
        <taxon>Bivalvia</taxon>
        <taxon>Autobranchia</taxon>
        <taxon>Pteriomorphia</taxon>
        <taxon>Mytilida</taxon>
        <taxon>Mytiloidea</taxon>
        <taxon>Mytilidae</taxon>
        <taxon>Mytilinae</taxon>
        <taxon>Mytilus</taxon>
    </lineage>
</organism>
<feature type="signal peptide" evidence="1">
    <location>
        <begin position="1"/>
        <end position="22"/>
    </location>
</feature>
<comment type="caution">
    <text evidence="2">The sequence shown here is derived from an EMBL/GenBank/DDBJ whole genome shotgun (WGS) entry which is preliminary data.</text>
</comment>
<evidence type="ECO:0000313" key="3">
    <source>
        <dbReference type="Proteomes" id="UP000596742"/>
    </source>
</evidence>
<dbReference type="EMBL" id="UYJE01006410">
    <property type="protein sequence ID" value="VDI45813.1"/>
    <property type="molecule type" value="Genomic_DNA"/>
</dbReference>
<reference evidence="2" key="1">
    <citation type="submission" date="2018-11" db="EMBL/GenBank/DDBJ databases">
        <authorList>
            <person name="Alioto T."/>
            <person name="Alioto T."/>
        </authorList>
    </citation>
    <scope>NUCLEOTIDE SEQUENCE</scope>
</reference>